<feature type="non-terminal residue" evidence="3">
    <location>
        <position position="1"/>
    </location>
</feature>
<dbReference type="GO" id="GO:0030277">
    <property type="term" value="P:maintenance of gastrointestinal epithelium"/>
    <property type="evidence" value="ECO:0007669"/>
    <property type="project" value="TreeGrafter"/>
</dbReference>
<feature type="region of interest" description="Disordered" evidence="1">
    <location>
        <begin position="223"/>
        <end position="366"/>
    </location>
</feature>
<accession>A0A401NGQ3</accession>
<feature type="region of interest" description="Disordered" evidence="1">
    <location>
        <begin position="1"/>
        <end position="63"/>
    </location>
</feature>
<dbReference type="Pfam" id="PF15262">
    <property type="entry name" value="DUF4592"/>
    <property type="match status" value="1"/>
</dbReference>
<evidence type="ECO:0000313" key="4">
    <source>
        <dbReference type="Proteomes" id="UP000288216"/>
    </source>
</evidence>
<organism evidence="3 4">
    <name type="scientific">Scyliorhinus torazame</name>
    <name type="common">Cloudy catshark</name>
    <name type="synonym">Catulus torazame</name>
    <dbReference type="NCBI Taxonomy" id="75743"/>
    <lineage>
        <taxon>Eukaryota</taxon>
        <taxon>Metazoa</taxon>
        <taxon>Chordata</taxon>
        <taxon>Craniata</taxon>
        <taxon>Vertebrata</taxon>
        <taxon>Chondrichthyes</taxon>
        <taxon>Elasmobranchii</taxon>
        <taxon>Galeomorphii</taxon>
        <taxon>Galeoidea</taxon>
        <taxon>Carcharhiniformes</taxon>
        <taxon>Scyliorhinidae</taxon>
        <taxon>Scyliorhinus</taxon>
    </lineage>
</organism>
<dbReference type="OMA" id="ECKFAKD"/>
<feature type="compositionally biased region" description="Acidic residues" evidence="1">
    <location>
        <begin position="407"/>
        <end position="423"/>
    </location>
</feature>
<feature type="compositionally biased region" description="Basic residues" evidence="1">
    <location>
        <begin position="223"/>
        <end position="242"/>
    </location>
</feature>
<feature type="domain" description="DUF4592" evidence="2">
    <location>
        <begin position="106"/>
        <end position="239"/>
    </location>
</feature>
<keyword evidence="4" id="KW-1185">Reference proteome</keyword>
<protein>
    <recommendedName>
        <fullName evidence="2">DUF4592 domain-containing protein</fullName>
    </recommendedName>
</protein>
<feature type="compositionally biased region" description="Basic and acidic residues" evidence="1">
    <location>
        <begin position="397"/>
        <end position="406"/>
    </location>
</feature>
<feature type="region of interest" description="Disordered" evidence="1">
    <location>
        <begin position="397"/>
        <end position="533"/>
    </location>
</feature>
<dbReference type="AlphaFoldDB" id="A0A401NGQ3"/>
<gene>
    <name evidence="3" type="ORF">scyTo_0012683</name>
</gene>
<dbReference type="PANTHER" id="PTHR47574">
    <property type="entry name" value="CANCER-RELATED REGULATOR OF ACTIN DYNAMICS"/>
    <property type="match status" value="1"/>
</dbReference>
<proteinExistence type="predicted"/>
<reference evidence="3 4" key="1">
    <citation type="journal article" date="2018" name="Nat. Ecol. Evol.">
        <title>Shark genomes provide insights into elasmobranch evolution and the origin of vertebrates.</title>
        <authorList>
            <person name="Hara Y"/>
            <person name="Yamaguchi K"/>
            <person name="Onimaru K"/>
            <person name="Kadota M"/>
            <person name="Koyanagi M"/>
            <person name="Keeley SD"/>
            <person name="Tatsumi K"/>
            <person name="Tanaka K"/>
            <person name="Motone F"/>
            <person name="Kageyama Y"/>
            <person name="Nozu R"/>
            <person name="Adachi N"/>
            <person name="Nishimura O"/>
            <person name="Nakagawa R"/>
            <person name="Tanegashima C"/>
            <person name="Kiyatake I"/>
            <person name="Matsumoto R"/>
            <person name="Murakumo K"/>
            <person name="Nishida K"/>
            <person name="Terakita A"/>
            <person name="Kuratani S"/>
            <person name="Sato K"/>
            <person name="Hyodo S Kuraku.S."/>
        </authorList>
    </citation>
    <scope>NUCLEOTIDE SEQUENCE [LARGE SCALE GENOMIC DNA]</scope>
</reference>
<feature type="compositionally biased region" description="Polar residues" evidence="1">
    <location>
        <begin position="146"/>
        <end position="157"/>
    </location>
</feature>
<comment type="caution">
    <text evidence="3">The sequence shown here is derived from an EMBL/GenBank/DDBJ whole genome shotgun (WGS) entry which is preliminary data.</text>
</comment>
<evidence type="ECO:0000313" key="3">
    <source>
        <dbReference type="EMBL" id="GCB60122.1"/>
    </source>
</evidence>
<name>A0A401NGQ3_SCYTO</name>
<dbReference type="Proteomes" id="UP000288216">
    <property type="component" value="Unassembled WGS sequence"/>
</dbReference>
<dbReference type="STRING" id="75743.A0A401NGQ3"/>
<evidence type="ECO:0000259" key="2">
    <source>
        <dbReference type="Pfam" id="PF15262"/>
    </source>
</evidence>
<feature type="region of interest" description="Disordered" evidence="1">
    <location>
        <begin position="146"/>
        <end position="201"/>
    </location>
</feature>
<evidence type="ECO:0000256" key="1">
    <source>
        <dbReference type="SAM" id="MobiDB-lite"/>
    </source>
</evidence>
<feature type="region of interest" description="Disordered" evidence="1">
    <location>
        <begin position="648"/>
        <end position="677"/>
    </location>
</feature>
<feature type="compositionally biased region" description="Basic and acidic residues" evidence="1">
    <location>
        <begin position="424"/>
        <end position="533"/>
    </location>
</feature>
<dbReference type="OrthoDB" id="9905722at2759"/>
<dbReference type="GO" id="GO:2000813">
    <property type="term" value="P:negative regulation of barbed-end actin filament capping"/>
    <property type="evidence" value="ECO:0007669"/>
    <property type="project" value="TreeGrafter"/>
</dbReference>
<dbReference type="InterPro" id="IPR028030">
    <property type="entry name" value="DUF4592"/>
</dbReference>
<dbReference type="EMBL" id="BFAA01006198">
    <property type="protein sequence ID" value="GCB60122.1"/>
    <property type="molecule type" value="Genomic_DNA"/>
</dbReference>
<dbReference type="PANTHER" id="PTHR47574:SF3">
    <property type="entry name" value="CAPPING PROTEIN-INHIBITING REGULATOR OF ACTIN DYNAMICS"/>
    <property type="match status" value="1"/>
</dbReference>
<sequence length="1097" mass="125203">KKKQGKFQPLRKLFGKKRRKVPPIIPEKVNLKSSQSTGDVRNGIGSADGEHEDELRSANTSMGARALSHDSVFIPEGSAGDGARTEVTFQENFTGKIQTLQRQLAKNIKFDQPPPSIIGNRMEDIGKNSEVDGFLQSPLEQSVLQETQLSGSTLKSNDPSDRLDRLNSLCIGGTGSEAEEQVTPVRSSWPSSPLSPVSSGGTIESINLDAVPQSMSRLDNTAAKHKLSVKPRNQRISKKPGRLAREKRSNTIHEIDCELEEKEHIPPANEEKHNKIEEEKAQEQIRHHKDEEQRYRGEAKMHKWREAEQIHHELEGQKKWEDEQKQETEEQRIQEEDERHCEMGEQKLNEQKQKCNEAEQQKSYDAGQLCSEMEGQKIHEEEQKYCKLEDQKLHDEEQKYEMKEQDLHEEEQQCEMEEQGLNEDENKCHQMEKQNTEAEKQSHDEEKMKEEEQKCFEAEDLKQKQRKEEQHFSAAEDNHLNEEQRKQDLEGQKQQKEIERQDDWKEQQKEEEQNQKEAELLNQEEQRFLEAQEEEQRRGELRWKEVDQRQTMPSPFSFQVASVEKQIIFQKVNLTPVTHPRETVPPSDVNDLQSSKSGKGLASSIYVPHTAILVTGAQLCSTAVDLKQIKDTACKTLLGFSEERKTVDLSPVEKPNKSNQDTRIGKSKFSPEQSVDQSRSTALTEWASIRAKILKSSDERFQERRAHSRFSDDWTTFRASGVHSSLRKTLSANAKFSITPAWQKWADGNKINDSAKINISPETEKQDTPEETVLARNCTMDSSESRRSLTSGDIVQDVAKDMKDDSDNHNIRIADATEGYKFAKDLPSFLVPSLPATPRKGHSLPQAQPPVFNQAATNLITQTEGQMDTSPFGIKLRRTHYSLRFHYEQQGEQKRKKRYSAGDSMEGIPAFLASKEKERESCTVSEKPVLQSRHSLDSSRLVDRVESAQPLWITLAMQKQKGFREQQASREERRQAREAKLVEKHAKENTIVSSSMDNKGGNHYMSALQKSSQDEEKKIGSNIMSKVERREHLKKSATLPNSVTVEICDSLASTPAAKELPKRFSTPDAAPMSVEPAWLALAKRKAKAWSDCPQIIK</sequence>
<dbReference type="InterPro" id="IPR052853">
    <property type="entry name" value="Actin_dynamics_regulator"/>
</dbReference>
<feature type="compositionally biased region" description="Basic and acidic residues" evidence="1">
    <location>
        <begin position="243"/>
        <end position="362"/>
    </location>
</feature>
<feature type="compositionally biased region" description="Low complexity" evidence="1">
    <location>
        <begin position="184"/>
        <end position="199"/>
    </location>
</feature>